<feature type="compositionally biased region" description="Gly residues" evidence="1">
    <location>
        <begin position="14"/>
        <end position="23"/>
    </location>
</feature>
<evidence type="ECO:0000313" key="2">
    <source>
        <dbReference type="EMBL" id="KAL2747519.1"/>
    </source>
</evidence>
<name>A0ABD2CQY3_VESMC</name>
<feature type="compositionally biased region" description="Pro residues" evidence="1">
    <location>
        <begin position="53"/>
        <end position="62"/>
    </location>
</feature>
<dbReference type="AlphaFoldDB" id="A0ABD2CQY3"/>
<dbReference type="Proteomes" id="UP001607303">
    <property type="component" value="Unassembled WGS sequence"/>
</dbReference>
<feature type="region of interest" description="Disordered" evidence="1">
    <location>
        <begin position="1"/>
        <end position="23"/>
    </location>
</feature>
<feature type="region of interest" description="Disordered" evidence="1">
    <location>
        <begin position="48"/>
        <end position="67"/>
    </location>
</feature>
<sequence>MASPSRVGNLTGRTLGGGGGDGGGGDATASALLLCIIKSYDNVGECEVQKSPLNPPPPPPFSSHPVLPSERAICESDHINGIQATPRMNLFEASNSTVIPSNVAIRQS</sequence>
<organism evidence="2 3">
    <name type="scientific">Vespula maculifrons</name>
    <name type="common">Eastern yellow jacket</name>
    <name type="synonym">Wasp</name>
    <dbReference type="NCBI Taxonomy" id="7453"/>
    <lineage>
        <taxon>Eukaryota</taxon>
        <taxon>Metazoa</taxon>
        <taxon>Ecdysozoa</taxon>
        <taxon>Arthropoda</taxon>
        <taxon>Hexapoda</taxon>
        <taxon>Insecta</taxon>
        <taxon>Pterygota</taxon>
        <taxon>Neoptera</taxon>
        <taxon>Endopterygota</taxon>
        <taxon>Hymenoptera</taxon>
        <taxon>Apocrita</taxon>
        <taxon>Aculeata</taxon>
        <taxon>Vespoidea</taxon>
        <taxon>Vespidae</taxon>
        <taxon>Vespinae</taxon>
        <taxon>Vespula</taxon>
    </lineage>
</organism>
<keyword evidence="3" id="KW-1185">Reference proteome</keyword>
<proteinExistence type="predicted"/>
<reference evidence="2 3" key="1">
    <citation type="journal article" date="2024" name="Ann. Entomol. Soc. Am.">
        <title>Genomic analyses of the southern and eastern yellowjacket wasps (Hymenoptera: Vespidae) reveal evolutionary signatures of social life.</title>
        <authorList>
            <person name="Catto M.A."/>
            <person name="Caine P.B."/>
            <person name="Orr S.E."/>
            <person name="Hunt B.G."/>
            <person name="Goodisman M.A.D."/>
        </authorList>
    </citation>
    <scope>NUCLEOTIDE SEQUENCE [LARGE SCALE GENOMIC DNA]</scope>
    <source>
        <strain evidence="2">232</strain>
        <tissue evidence="2">Head and thorax</tissue>
    </source>
</reference>
<gene>
    <name evidence="2" type="ORF">V1477_004211</name>
</gene>
<evidence type="ECO:0000256" key="1">
    <source>
        <dbReference type="SAM" id="MobiDB-lite"/>
    </source>
</evidence>
<accession>A0ABD2CQY3</accession>
<protein>
    <submittedName>
        <fullName evidence="2">Uncharacterized protein</fullName>
    </submittedName>
</protein>
<comment type="caution">
    <text evidence="2">The sequence shown here is derived from an EMBL/GenBank/DDBJ whole genome shotgun (WGS) entry which is preliminary data.</text>
</comment>
<evidence type="ECO:0000313" key="3">
    <source>
        <dbReference type="Proteomes" id="UP001607303"/>
    </source>
</evidence>
<dbReference type="EMBL" id="JAYRBN010000035">
    <property type="protein sequence ID" value="KAL2747519.1"/>
    <property type="molecule type" value="Genomic_DNA"/>
</dbReference>